<gene>
    <name evidence="2" type="ORF">CIB84_006953</name>
</gene>
<feature type="region of interest" description="Disordered" evidence="1">
    <location>
        <begin position="71"/>
        <end position="94"/>
    </location>
</feature>
<name>A0A2P4SYU4_BAMTH</name>
<evidence type="ECO:0000313" key="3">
    <source>
        <dbReference type="Proteomes" id="UP000237246"/>
    </source>
</evidence>
<dbReference type="EMBL" id="PPHD01015848">
    <property type="protein sequence ID" value="POI29297.1"/>
    <property type="molecule type" value="Genomic_DNA"/>
</dbReference>
<protein>
    <submittedName>
        <fullName evidence="2">Uncharacterized protein</fullName>
    </submittedName>
</protein>
<feature type="compositionally biased region" description="Basic and acidic residues" evidence="1">
    <location>
        <begin position="179"/>
        <end position="192"/>
    </location>
</feature>
<dbReference type="OrthoDB" id="6253837at2759"/>
<proteinExistence type="predicted"/>
<dbReference type="AlphaFoldDB" id="A0A2P4SYU4"/>
<evidence type="ECO:0000256" key="1">
    <source>
        <dbReference type="SAM" id="MobiDB-lite"/>
    </source>
</evidence>
<feature type="compositionally biased region" description="Low complexity" evidence="1">
    <location>
        <begin position="72"/>
        <end position="86"/>
    </location>
</feature>
<feature type="non-terminal residue" evidence="2">
    <location>
        <position position="198"/>
    </location>
</feature>
<comment type="caution">
    <text evidence="2">The sequence shown here is derived from an EMBL/GenBank/DDBJ whole genome shotgun (WGS) entry which is preliminary data.</text>
</comment>
<feature type="region of interest" description="Disordered" evidence="1">
    <location>
        <begin position="124"/>
        <end position="198"/>
    </location>
</feature>
<evidence type="ECO:0000313" key="2">
    <source>
        <dbReference type="EMBL" id="POI29297.1"/>
    </source>
</evidence>
<accession>A0A2P4SYU4</accession>
<dbReference type="Proteomes" id="UP000237246">
    <property type="component" value="Unassembled WGS sequence"/>
</dbReference>
<organism evidence="2 3">
    <name type="scientific">Bambusicola thoracicus</name>
    <name type="common">Chinese bamboo-partridge</name>
    <name type="synonym">Perdix thoracica</name>
    <dbReference type="NCBI Taxonomy" id="9083"/>
    <lineage>
        <taxon>Eukaryota</taxon>
        <taxon>Metazoa</taxon>
        <taxon>Chordata</taxon>
        <taxon>Craniata</taxon>
        <taxon>Vertebrata</taxon>
        <taxon>Euteleostomi</taxon>
        <taxon>Archelosauria</taxon>
        <taxon>Archosauria</taxon>
        <taxon>Dinosauria</taxon>
        <taxon>Saurischia</taxon>
        <taxon>Theropoda</taxon>
        <taxon>Coelurosauria</taxon>
        <taxon>Aves</taxon>
        <taxon>Neognathae</taxon>
        <taxon>Galloanserae</taxon>
        <taxon>Galliformes</taxon>
        <taxon>Phasianidae</taxon>
        <taxon>Perdicinae</taxon>
        <taxon>Bambusicola</taxon>
    </lineage>
</organism>
<sequence length="198" mass="21844">MGRYLSRSLNGLEFTPYQVQNPKKLTECFKKVCPDPGNMKELGLDALCWRLACAYQTPLSTILYPQKEEDASGSIPAPAAGPVAEPESQKEAEAACPHLAFSSSLKCLQKEFVASEEDDDPEVEFLKSLSTKQKQKLLSETSGSSSDSETDSRDKAAQKKTYSKKRKKDKFSEASSSDSEGKAKTQKEKLYEDLSSSH</sequence>
<feature type="compositionally biased region" description="Low complexity" evidence="1">
    <location>
        <begin position="126"/>
        <end position="147"/>
    </location>
</feature>
<keyword evidence="3" id="KW-1185">Reference proteome</keyword>
<reference evidence="2 3" key="1">
    <citation type="submission" date="2018-01" db="EMBL/GenBank/DDBJ databases">
        <title>Comparison of the Chinese Bamboo Partridge and Red Junglefowl genome sequences highlights the importance of demography in genome evolution.</title>
        <authorList>
            <person name="Tiley G.P."/>
            <person name="Kimball R.T."/>
            <person name="Braun E.L."/>
            <person name="Burleigh J.G."/>
        </authorList>
    </citation>
    <scope>NUCLEOTIDE SEQUENCE [LARGE SCALE GENOMIC DNA]</scope>
    <source>
        <strain evidence="2">RTK389</strain>
        <tissue evidence="2">Blood</tissue>
    </source>
</reference>